<keyword evidence="1" id="KW-0812">Transmembrane</keyword>
<feature type="transmembrane region" description="Helical" evidence="1">
    <location>
        <begin position="15"/>
        <end position="41"/>
    </location>
</feature>
<evidence type="ECO:0000256" key="1">
    <source>
        <dbReference type="SAM" id="Phobius"/>
    </source>
</evidence>
<keyword evidence="1" id="KW-0472">Membrane</keyword>
<accession>A0A392N1I5</accession>
<keyword evidence="3" id="KW-1185">Reference proteome</keyword>
<comment type="caution">
    <text evidence="2">The sequence shown here is derived from an EMBL/GenBank/DDBJ whole genome shotgun (WGS) entry which is preliminary data.</text>
</comment>
<reference evidence="2 3" key="1">
    <citation type="journal article" date="2018" name="Front. Plant Sci.">
        <title>Red Clover (Trifolium pratense) and Zigzag Clover (T. medium) - A Picture of Genomic Similarities and Differences.</title>
        <authorList>
            <person name="Dluhosova J."/>
            <person name="Istvanek J."/>
            <person name="Nedelnik J."/>
            <person name="Repkova J."/>
        </authorList>
    </citation>
    <scope>NUCLEOTIDE SEQUENCE [LARGE SCALE GENOMIC DNA]</scope>
    <source>
        <strain evidence="3">cv. 10/8</strain>
        <tissue evidence="2">Leaf</tissue>
    </source>
</reference>
<evidence type="ECO:0000313" key="3">
    <source>
        <dbReference type="Proteomes" id="UP000265520"/>
    </source>
</evidence>
<protein>
    <submittedName>
        <fullName evidence="2">Uncharacterized protein</fullName>
    </submittedName>
</protein>
<dbReference type="EMBL" id="LXQA010024079">
    <property type="protein sequence ID" value="MCH93059.1"/>
    <property type="molecule type" value="Genomic_DNA"/>
</dbReference>
<dbReference type="Proteomes" id="UP000265520">
    <property type="component" value="Unassembled WGS sequence"/>
</dbReference>
<name>A0A392N1I5_9FABA</name>
<proteinExistence type="predicted"/>
<organism evidence="2 3">
    <name type="scientific">Trifolium medium</name>
    <dbReference type="NCBI Taxonomy" id="97028"/>
    <lineage>
        <taxon>Eukaryota</taxon>
        <taxon>Viridiplantae</taxon>
        <taxon>Streptophyta</taxon>
        <taxon>Embryophyta</taxon>
        <taxon>Tracheophyta</taxon>
        <taxon>Spermatophyta</taxon>
        <taxon>Magnoliopsida</taxon>
        <taxon>eudicotyledons</taxon>
        <taxon>Gunneridae</taxon>
        <taxon>Pentapetalae</taxon>
        <taxon>rosids</taxon>
        <taxon>fabids</taxon>
        <taxon>Fabales</taxon>
        <taxon>Fabaceae</taxon>
        <taxon>Papilionoideae</taxon>
        <taxon>50 kb inversion clade</taxon>
        <taxon>NPAAA clade</taxon>
        <taxon>Hologalegina</taxon>
        <taxon>IRL clade</taxon>
        <taxon>Trifolieae</taxon>
        <taxon>Trifolium</taxon>
    </lineage>
</organism>
<feature type="non-terminal residue" evidence="2">
    <location>
        <position position="1"/>
    </location>
</feature>
<evidence type="ECO:0000313" key="2">
    <source>
        <dbReference type="EMBL" id="MCH93059.1"/>
    </source>
</evidence>
<keyword evidence="1" id="KW-1133">Transmembrane helix</keyword>
<feature type="transmembrane region" description="Helical" evidence="1">
    <location>
        <begin position="62"/>
        <end position="81"/>
    </location>
</feature>
<sequence length="87" mass="9811">AFVLVSGQRQPIKGLVLLLFCFRSAVGLLVAFAFDVFILCFCRYDFLKAFPASSPAAALLRFWFIFRLVRLEFWACFLGLVHSSAAL</sequence>
<dbReference type="AlphaFoldDB" id="A0A392N1I5"/>